<evidence type="ECO:0000256" key="1">
    <source>
        <dbReference type="ARBA" id="ARBA00008056"/>
    </source>
</evidence>
<comment type="similarity">
    <text evidence="1 5">Belongs to the iron/ascorbate-dependent oxidoreductase family.</text>
</comment>
<evidence type="ECO:0000256" key="3">
    <source>
        <dbReference type="ARBA" id="ARBA00023002"/>
    </source>
</evidence>
<keyword evidence="2 5" id="KW-0479">Metal-binding</keyword>
<dbReference type="FunFam" id="2.60.120.330:FF:000018">
    <property type="entry name" value="2-oxoglutarate (2OG) and Fe(II)-dependent oxygenase superfamily protein"/>
    <property type="match status" value="1"/>
</dbReference>
<dbReference type="InterPro" id="IPR050295">
    <property type="entry name" value="Plant_2OG-oxidoreductases"/>
</dbReference>
<dbReference type="InterPro" id="IPR026992">
    <property type="entry name" value="DIOX_N"/>
</dbReference>
<evidence type="ECO:0000313" key="8">
    <source>
        <dbReference type="Proteomes" id="UP000032180"/>
    </source>
</evidence>
<dbReference type="GO" id="GO:0046872">
    <property type="term" value="F:metal ion binding"/>
    <property type="evidence" value="ECO:0007669"/>
    <property type="project" value="UniProtKB-KW"/>
</dbReference>
<dbReference type="Proteomes" id="UP000032180">
    <property type="component" value="Chromosome 6"/>
</dbReference>
<dbReference type="EnsemblPlants" id="LPERR06G04570.1">
    <property type="protein sequence ID" value="LPERR06G04570.1"/>
    <property type="gene ID" value="LPERR06G04570"/>
</dbReference>
<keyword evidence="8" id="KW-1185">Reference proteome</keyword>
<dbReference type="Gene3D" id="2.60.120.330">
    <property type="entry name" value="B-lactam Antibiotic, Isopenicillin N Synthase, Chain"/>
    <property type="match status" value="1"/>
</dbReference>
<dbReference type="Pfam" id="PF03171">
    <property type="entry name" value="2OG-FeII_Oxy"/>
    <property type="match status" value="1"/>
</dbReference>
<accession>A0A0D9WMH8</accession>
<dbReference type="Pfam" id="PF14226">
    <property type="entry name" value="DIOX_N"/>
    <property type="match status" value="1"/>
</dbReference>
<dbReference type="InterPro" id="IPR044861">
    <property type="entry name" value="IPNS-like_FE2OG_OXY"/>
</dbReference>
<keyword evidence="4 5" id="KW-0408">Iron</keyword>
<reference evidence="8" key="2">
    <citation type="submission" date="2013-12" db="EMBL/GenBank/DDBJ databases">
        <authorList>
            <person name="Yu Y."/>
            <person name="Lee S."/>
            <person name="de Baynast K."/>
            <person name="Wissotski M."/>
            <person name="Liu L."/>
            <person name="Talag J."/>
            <person name="Goicoechea J."/>
            <person name="Angelova A."/>
            <person name="Jetty R."/>
            <person name="Kudrna D."/>
            <person name="Golser W."/>
            <person name="Rivera L."/>
            <person name="Zhang J."/>
            <person name="Wing R."/>
        </authorList>
    </citation>
    <scope>NUCLEOTIDE SEQUENCE</scope>
</reference>
<dbReference type="STRING" id="77586.A0A0D9WMH8"/>
<evidence type="ECO:0000256" key="4">
    <source>
        <dbReference type="ARBA" id="ARBA00023004"/>
    </source>
</evidence>
<dbReference type="GO" id="GO:0016491">
    <property type="term" value="F:oxidoreductase activity"/>
    <property type="evidence" value="ECO:0007669"/>
    <property type="project" value="UniProtKB-KW"/>
</dbReference>
<dbReference type="PRINTS" id="PR00682">
    <property type="entry name" value="IPNSYNTHASE"/>
</dbReference>
<proteinExistence type="inferred from homology"/>
<dbReference type="SUPFAM" id="SSF51197">
    <property type="entry name" value="Clavaminate synthase-like"/>
    <property type="match status" value="1"/>
</dbReference>
<dbReference type="HOGENOM" id="CLU_010119_16_0_1"/>
<dbReference type="AlphaFoldDB" id="A0A0D9WMH8"/>
<name>A0A0D9WMH8_9ORYZ</name>
<dbReference type="InterPro" id="IPR005123">
    <property type="entry name" value="Oxoglu/Fe-dep_dioxygenase_dom"/>
</dbReference>
<organism evidence="7 8">
    <name type="scientific">Leersia perrieri</name>
    <dbReference type="NCBI Taxonomy" id="77586"/>
    <lineage>
        <taxon>Eukaryota</taxon>
        <taxon>Viridiplantae</taxon>
        <taxon>Streptophyta</taxon>
        <taxon>Embryophyta</taxon>
        <taxon>Tracheophyta</taxon>
        <taxon>Spermatophyta</taxon>
        <taxon>Magnoliopsida</taxon>
        <taxon>Liliopsida</taxon>
        <taxon>Poales</taxon>
        <taxon>Poaceae</taxon>
        <taxon>BOP clade</taxon>
        <taxon>Oryzoideae</taxon>
        <taxon>Oryzeae</taxon>
        <taxon>Oryzinae</taxon>
        <taxon>Leersia</taxon>
    </lineage>
</organism>
<reference evidence="7 8" key="1">
    <citation type="submission" date="2012-08" db="EMBL/GenBank/DDBJ databases">
        <title>Oryza genome evolution.</title>
        <authorList>
            <person name="Wing R.A."/>
        </authorList>
    </citation>
    <scope>NUCLEOTIDE SEQUENCE</scope>
</reference>
<evidence type="ECO:0000256" key="5">
    <source>
        <dbReference type="RuleBase" id="RU003682"/>
    </source>
</evidence>
<dbReference type="PANTHER" id="PTHR47991">
    <property type="entry name" value="OXOGLUTARATE/IRON-DEPENDENT DIOXYGENASE"/>
    <property type="match status" value="1"/>
</dbReference>
<dbReference type="Gramene" id="LPERR06G04570.1">
    <property type="protein sequence ID" value="LPERR06G04570.1"/>
    <property type="gene ID" value="LPERR06G04570"/>
</dbReference>
<evidence type="ECO:0000313" key="7">
    <source>
        <dbReference type="EnsemblPlants" id="LPERR06G04570.1"/>
    </source>
</evidence>
<protein>
    <recommendedName>
        <fullName evidence="6">Fe2OG dioxygenase domain-containing protein</fullName>
    </recommendedName>
</protein>
<dbReference type="InterPro" id="IPR027443">
    <property type="entry name" value="IPNS-like_sf"/>
</dbReference>
<dbReference type="PROSITE" id="PS51471">
    <property type="entry name" value="FE2OG_OXY"/>
    <property type="match status" value="1"/>
</dbReference>
<keyword evidence="3 5" id="KW-0560">Oxidoreductase</keyword>
<evidence type="ECO:0000256" key="2">
    <source>
        <dbReference type="ARBA" id="ARBA00022723"/>
    </source>
</evidence>
<evidence type="ECO:0000259" key="6">
    <source>
        <dbReference type="PROSITE" id="PS51471"/>
    </source>
</evidence>
<dbReference type="eggNOG" id="KOG0143">
    <property type="taxonomic scope" value="Eukaryota"/>
</dbReference>
<reference evidence="7" key="3">
    <citation type="submission" date="2015-04" db="UniProtKB">
        <authorList>
            <consortium name="EnsemblPlants"/>
        </authorList>
    </citation>
    <scope>IDENTIFICATION</scope>
</reference>
<feature type="domain" description="Fe2OG dioxygenase" evidence="6">
    <location>
        <begin position="196"/>
        <end position="296"/>
    </location>
</feature>
<sequence length="345" mass="39435">MAPAIVQELAAASVEEPPSRYRLQEKDHSDGMMVAAEMPEPIPVVDLSQLASADEAAKLREALQNWGFFLATNHGVEVSLMDNVMNLSREFFNQPIEWKQKFSNLIDGKKFQMEGYGTDRVVTKDQILDWSDRLQLRVEPKEEQNLSFWPDHRESFRDVLNEYASRTREIRDNILQAVTKLLELDEDYFFNQVNKAPASARFNYYPPCPRPDLVLGVKPHSDGSLLTILLVDKDIGGLQVQRDGKWYNVPDSPHKLLINIGDTMEILCNGIFRSPVHRVVTNAEKERISLAMFYSVDGEKDLEPAAGLLDENRSARYRKVNIRDFFAGISEQSSRGKRYIDSLKI</sequence>